<feature type="region of interest" description="Disordered" evidence="1">
    <location>
        <begin position="246"/>
        <end position="267"/>
    </location>
</feature>
<gene>
    <name evidence="3" type="ORF">I3842_15G099700</name>
</gene>
<sequence>MPKGRIQMRPTSVIHLRRSSRHPAGFAVTRFAITGPRTRSYRHYYLRSSTRACGEYLMEDTENQRDLNLWTDGLEKMFVDLLYQETVDGKLVGSKITYRDNVRLAMKMTELGKKTIDAAQIRGKIIRLRQRQRLFTDLMGQTGMGWNPETKTVIATEEHWANAIGVQSKWRKFKKNGCQDYDLLCTIFGQSMATGVLHYASTQKPPTYEEDRLEEALRARGPVRGTATDAPINLDEVDIDIDGLARRQAGSTSRHRREPPQSSISPELSKAIEVMAASAAARAELDQKMFDEHCSRKRSKGEEGSDQTAFVLSSSMATKCVKFLNDINPPLSMDHYGQVAGILMHKDAQEFFLAMPPDRRIGWIHGLK</sequence>
<dbReference type="InterPro" id="IPR045026">
    <property type="entry name" value="LIMYB"/>
</dbReference>
<evidence type="ECO:0000313" key="3">
    <source>
        <dbReference type="EMBL" id="KAG6675411.1"/>
    </source>
</evidence>
<dbReference type="EMBL" id="CM031839">
    <property type="protein sequence ID" value="KAG6675411.1"/>
    <property type="molecule type" value="Genomic_DNA"/>
</dbReference>
<name>A0A922AB18_CARIL</name>
<accession>A0A922AB18</accession>
<reference evidence="3" key="1">
    <citation type="submission" date="2021-01" db="EMBL/GenBank/DDBJ databases">
        <authorList>
            <person name="Lovell J.T."/>
            <person name="Bentley N."/>
            <person name="Bhattarai G."/>
            <person name="Jenkins J.W."/>
            <person name="Sreedasyam A."/>
            <person name="Alarcon Y."/>
            <person name="Bock C."/>
            <person name="Boston L."/>
            <person name="Carlson J."/>
            <person name="Cervantes K."/>
            <person name="Clermont K."/>
            <person name="Krom N."/>
            <person name="Kubenka K."/>
            <person name="Mamidi S."/>
            <person name="Mattison C."/>
            <person name="Monteros M."/>
            <person name="Pisani C."/>
            <person name="Plott C."/>
            <person name="Rajasekar S."/>
            <person name="Rhein H.S."/>
            <person name="Rohla C."/>
            <person name="Song M."/>
            <person name="Hilaire R.S."/>
            <person name="Shu S."/>
            <person name="Wells L."/>
            <person name="Wang X."/>
            <person name="Webber J."/>
            <person name="Heerema R.J."/>
            <person name="Klein P."/>
            <person name="Conner P."/>
            <person name="Grauke L."/>
            <person name="Grimwood J."/>
            <person name="Schmutz J."/>
            <person name="Randall J.J."/>
        </authorList>
    </citation>
    <scope>NUCLEOTIDE SEQUENCE</scope>
    <source>
        <tissue evidence="3">Leaf</tissue>
    </source>
</reference>
<dbReference type="AlphaFoldDB" id="A0A922AB18"/>
<feature type="domain" description="Myb/SANT-like" evidence="2">
    <location>
        <begin position="70"/>
        <end position="162"/>
    </location>
</feature>
<evidence type="ECO:0000313" key="4">
    <source>
        <dbReference type="Proteomes" id="UP000811246"/>
    </source>
</evidence>
<dbReference type="PANTHER" id="PTHR47584:SF14">
    <property type="entry name" value="L10-INTERACTING MYB DOMAIN-CONTAINING PROTEIN-LIKE"/>
    <property type="match status" value="1"/>
</dbReference>
<protein>
    <recommendedName>
        <fullName evidence="2">Myb/SANT-like domain-containing protein</fullName>
    </recommendedName>
</protein>
<organism evidence="3 4">
    <name type="scientific">Carya illinoinensis</name>
    <name type="common">Pecan</name>
    <dbReference type="NCBI Taxonomy" id="32201"/>
    <lineage>
        <taxon>Eukaryota</taxon>
        <taxon>Viridiplantae</taxon>
        <taxon>Streptophyta</taxon>
        <taxon>Embryophyta</taxon>
        <taxon>Tracheophyta</taxon>
        <taxon>Spermatophyta</taxon>
        <taxon>Magnoliopsida</taxon>
        <taxon>eudicotyledons</taxon>
        <taxon>Gunneridae</taxon>
        <taxon>Pentapetalae</taxon>
        <taxon>rosids</taxon>
        <taxon>fabids</taxon>
        <taxon>Fagales</taxon>
        <taxon>Juglandaceae</taxon>
        <taxon>Carya</taxon>
    </lineage>
</organism>
<proteinExistence type="predicted"/>
<dbReference type="InterPro" id="IPR024752">
    <property type="entry name" value="Myb/SANT-like_dom"/>
</dbReference>
<dbReference type="Pfam" id="PF12776">
    <property type="entry name" value="Myb_DNA-bind_3"/>
    <property type="match status" value="1"/>
</dbReference>
<evidence type="ECO:0000259" key="2">
    <source>
        <dbReference type="Pfam" id="PF12776"/>
    </source>
</evidence>
<dbReference type="PANTHER" id="PTHR47584">
    <property type="match status" value="1"/>
</dbReference>
<dbReference type="Proteomes" id="UP000811246">
    <property type="component" value="Chromosome 15"/>
</dbReference>
<evidence type="ECO:0000256" key="1">
    <source>
        <dbReference type="SAM" id="MobiDB-lite"/>
    </source>
</evidence>
<comment type="caution">
    <text evidence="3">The sequence shown here is derived from an EMBL/GenBank/DDBJ whole genome shotgun (WGS) entry which is preliminary data.</text>
</comment>